<evidence type="ECO:0000313" key="3">
    <source>
        <dbReference type="Proteomes" id="UP000580839"/>
    </source>
</evidence>
<dbReference type="EMBL" id="JABFRW010000203">
    <property type="protein sequence ID" value="NOT35575.1"/>
    <property type="molecule type" value="Genomic_DNA"/>
</dbReference>
<protein>
    <submittedName>
        <fullName evidence="2">DUF3570 domain-containing protein</fullName>
    </submittedName>
</protein>
<evidence type="ECO:0000313" key="2">
    <source>
        <dbReference type="EMBL" id="NOT35575.1"/>
    </source>
</evidence>
<keyword evidence="1" id="KW-0732">Signal</keyword>
<evidence type="ECO:0000256" key="1">
    <source>
        <dbReference type="SAM" id="SignalP"/>
    </source>
</evidence>
<comment type="caution">
    <text evidence="2">The sequence shown here is derived from an EMBL/GenBank/DDBJ whole genome shotgun (WGS) entry which is preliminary data.</text>
</comment>
<sequence>MQLSPRHTTAMLIASLGLTVASPGSAASMIDEQTTGFLMQLFSDSDKVTVRSAIGEYKLALAGGSALDLHWNNERVVIPGIEAAPGTQEATDAITTASRPISGNAFLDFVKMRNEFEGRLNRGATELGYYVSSETDYLGQQVSGSWNRDVMGDLLNLSFGGSYGWDAIDPVADDDTQSAANHKNTLHWNAIATRVVTATTLLRFGVEYNLVNGLQHNPYRNVYAGGTNVPERHPETRQRRDAFVKLHQYLPNQSSLKFHYRLYNDDWGIGSHEVGTALSQYITHGLFTSYEYRYYTQTAADFYRDEYAAVDGIDGFRSGDYRMAPLASHLFGVALDLDLSQLAAGTAVLGRSGVQCRYERYFNSNNYSANFLTTQINYRF</sequence>
<gene>
    <name evidence="2" type="ORF">HOP12_15630</name>
</gene>
<name>A0A849STY3_UNCEI</name>
<accession>A0A849STY3</accession>
<feature type="chain" id="PRO_5032941941" evidence="1">
    <location>
        <begin position="27"/>
        <end position="380"/>
    </location>
</feature>
<dbReference type="InterPro" id="IPR021953">
    <property type="entry name" value="DUF3570"/>
</dbReference>
<feature type="signal peptide" evidence="1">
    <location>
        <begin position="1"/>
        <end position="26"/>
    </location>
</feature>
<proteinExistence type="predicted"/>
<dbReference type="AlphaFoldDB" id="A0A849STY3"/>
<dbReference type="Pfam" id="PF12094">
    <property type="entry name" value="DUF3570"/>
    <property type="match status" value="1"/>
</dbReference>
<reference evidence="2 3" key="1">
    <citation type="submission" date="2020-04" db="EMBL/GenBank/DDBJ databases">
        <title>Metagenomic profiling of ammonia- and methane-oxidizing microorganisms in a Dutch drinking water treatment plant.</title>
        <authorList>
            <person name="Poghosyan L."/>
            <person name="Leucker S."/>
        </authorList>
    </citation>
    <scope>NUCLEOTIDE SEQUENCE [LARGE SCALE GENOMIC DNA]</scope>
    <source>
        <strain evidence="2">S-RSF-IL-03</strain>
    </source>
</reference>
<dbReference type="Proteomes" id="UP000580839">
    <property type="component" value="Unassembled WGS sequence"/>
</dbReference>
<organism evidence="2 3">
    <name type="scientific">Eiseniibacteriota bacterium</name>
    <dbReference type="NCBI Taxonomy" id="2212470"/>
    <lineage>
        <taxon>Bacteria</taxon>
        <taxon>Candidatus Eiseniibacteriota</taxon>
    </lineage>
</organism>